<evidence type="ECO:0000313" key="7">
    <source>
        <dbReference type="Proteomes" id="UP001519345"/>
    </source>
</evidence>
<dbReference type="PANTHER" id="PTHR33376">
    <property type="match status" value="1"/>
</dbReference>
<dbReference type="NCBIfam" id="TIGR00787">
    <property type="entry name" value="dctP"/>
    <property type="match status" value="1"/>
</dbReference>
<evidence type="ECO:0000256" key="2">
    <source>
        <dbReference type="ARBA" id="ARBA00022448"/>
    </source>
</evidence>
<dbReference type="Gene3D" id="3.40.190.170">
    <property type="entry name" value="Bacterial extracellular solute-binding protein, family 7"/>
    <property type="match status" value="1"/>
</dbReference>
<feature type="coiled-coil region" evidence="4">
    <location>
        <begin position="287"/>
        <end position="314"/>
    </location>
</feature>
<sequence>MPQRILLAAIFSLFLFLSACGGYSNPNIETTSEAAGNPVAANVSQDPQIREDGDVITLRLGHQTPESTNYHTASLRFKELVAEKTDGKVQIEIYPFRQLGTDRELLEAMQFGTLDLGMITGPAVSGFAPETSVLDLPYLFDGWDHVNEFIGTETEDKYRAITEEVNLKTFGLMARGFRHVSTSTGPIESLDDFNGLTVRVSESPIYIEAYEALGASPQSMNFGDAYTALEQGAIDGQENTMDINDDENINDVNSHVSKTGINFAFAFLMGSKDRFESLPEDAQVAILEASEEVLTEINKENEENEAEYENVLEEKGMEINELDLDLFKEKVEGIYQNWTDQHGTDLLSEILGMTE</sequence>
<evidence type="ECO:0000256" key="3">
    <source>
        <dbReference type="ARBA" id="ARBA00022729"/>
    </source>
</evidence>
<dbReference type="InterPro" id="IPR038404">
    <property type="entry name" value="TRAP_DctP_sf"/>
</dbReference>
<evidence type="ECO:0000256" key="4">
    <source>
        <dbReference type="SAM" id="Coils"/>
    </source>
</evidence>
<gene>
    <name evidence="6" type="ORF">J2Z83_003867</name>
</gene>
<keyword evidence="3 5" id="KW-0732">Signal</keyword>
<proteinExistence type="inferred from homology"/>
<reference evidence="6 7" key="1">
    <citation type="submission" date="2021-03" db="EMBL/GenBank/DDBJ databases">
        <title>Genomic Encyclopedia of Type Strains, Phase IV (KMG-IV): sequencing the most valuable type-strain genomes for metagenomic binning, comparative biology and taxonomic classification.</title>
        <authorList>
            <person name="Goeker M."/>
        </authorList>
    </citation>
    <scope>NUCLEOTIDE SEQUENCE [LARGE SCALE GENOMIC DNA]</scope>
    <source>
        <strain evidence="6 7">DSM 25609</strain>
    </source>
</reference>
<accession>A0ABS4IL90</accession>
<organism evidence="6 7">
    <name type="scientific">Virgibacillus natechei</name>
    <dbReference type="NCBI Taxonomy" id="1216297"/>
    <lineage>
        <taxon>Bacteria</taxon>
        <taxon>Bacillati</taxon>
        <taxon>Bacillota</taxon>
        <taxon>Bacilli</taxon>
        <taxon>Bacillales</taxon>
        <taxon>Bacillaceae</taxon>
        <taxon>Virgibacillus</taxon>
    </lineage>
</organism>
<feature type="signal peptide" evidence="5">
    <location>
        <begin position="1"/>
        <end position="21"/>
    </location>
</feature>
<dbReference type="PIRSF" id="PIRSF006470">
    <property type="entry name" value="DctB"/>
    <property type="match status" value="1"/>
</dbReference>
<dbReference type="PANTHER" id="PTHR33376:SF7">
    <property type="entry name" value="C4-DICARBOXYLATE-BINDING PROTEIN DCTB"/>
    <property type="match status" value="1"/>
</dbReference>
<keyword evidence="4" id="KW-0175">Coiled coil</keyword>
<evidence type="ECO:0000313" key="6">
    <source>
        <dbReference type="EMBL" id="MBP1971712.1"/>
    </source>
</evidence>
<name>A0ABS4IL90_9BACI</name>
<dbReference type="EMBL" id="JAGGKX010000032">
    <property type="protein sequence ID" value="MBP1971712.1"/>
    <property type="molecule type" value="Genomic_DNA"/>
</dbReference>
<feature type="chain" id="PRO_5046267549" evidence="5">
    <location>
        <begin position="22"/>
        <end position="355"/>
    </location>
</feature>
<dbReference type="Proteomes" id="UP001519345">
    <property type="component" value="Unassembled WGS sequence"/>
</dbReference>
<dbReference type="NCBIfam" id="NF037995">
    <property type="entry name" value="TRAP_S1"/>
    <property type="match status" value="1"/>
</dbReference>
<dbReference type="CDD" id="cd13603">
    <property type="entry name" value="PBP2_TRAP_Siap_TeaA_like"/>
    <property type="match status" value="1"/>
</dbReference>
<dbReference type="Pfam" id="PF03480">
    <property type="entry name" value="DctP"/>
    <property type="match status" value="1"/>
</dbReference>
<keyword evidence="7" id="KW-1185">Reference proteome</keyword>
<dbReference type="RefSeq" id="WP_209464724.1">
    <property type="nucleotide sequence ID" value="NZ_CP110224.1"/>
</dbReference>
<protein>
    <submittedName>
        <fullName evidence="6">Tripartite ATP-independent transporter DctP family solute receptor</fullName>
    </submittedName>
</protein>
<evidence type="ECO:0000256" key="5">
    <source>
        <dbReference type="SAM" id="SignalP"/>
    </source>
</evidence>
<keyword evidence="2" id="KW-0813">Transport</keyword>
<keyword evidence="6" id="KW-0675">Receptor</keyword>
<dbReference type="PROSITE" id="PS51257">
    <property type="entry name" value="PROKAR_LIPOPROTEIN"/>
    <property type="match status" value="1"/>
</dbReference>
<dbReference type="InterPro" id="IPR018389">
    <property type="entry name" value="DctP_fam"/>
</dbReference>
<dbReference type="InterPro" id="IPR004682">
    <property type="entry name" value="TRAP_DctP"/>
</dbReference>
<comment type="similarity">
    <text evidence="1">Belongs to the bacterial solute-binding protein 7 family.</text>
</comment>
<evidence type="ECO:0000256" key="1">
    <source>
        <dbReference type="ARBA" id="ARBA00009023"/>
    </source>
</evidence>
<comment type="caution">
    <text evidence="6">The sequence shown here is derived from an EMBL/GenBank/DDBJ whole genome shotgun (WGS) entry which is preliminary data.</text>
</comment>